<evidence type="ECO:0000256" key="5">
    <source>
        <dbReference type="ARBA" id="ARBA00023012"/>
    </source>
</evidence>
<feature type="coiled-coil region" evidence="6">
    <location>
        <begin position="349"/>
        <end position="376"/>
    </location>
</feature>
<dbReference type="PROSITE" id="PS50109">
    <property type="entry name" value="HIS_KIN"/>
    <property type="match status" value="1"/>
</dbReference>
<dbReference type="Proteomes" id="UP000249260">
    <property type="component" value="Unassembled WGS sequence"/>
</dbReference>
<evidence type="ECO:0000256" key="7">
    <source>
        <dbReference type="SAM" id="Phobius"/>
    </source>
</evidence>
<dbReference type="InterPro" id="IPR010559">
    <property type="entry name" value="Sig_transdc_His_kin_internal"/>
</dbReference>
<evidence type="ECO:0000256" key="6">
    <source>
        <dbReference type="SAM" id="Coils"/>
    </source>
</evidence>
<evidence type="ECO:0000256" key="4">
    <source>
        <dbReference type="ARBA" id="ARBA00022840"/>
    </source>
</evidence>
<protein>
    <recommendedName>
        <fullName evidence="8">Histidine kinase domain-containing protein</fullName>
    </recommendedName>
</protein>
<feature type="domain" description="Histidine kinase" evidence="8">
    <location>
        <begin position="458"/>
        <end position="564"/>
    </location>
</feature>
<keyword evidence="10" id="KW-1185">Reference proteome</keyword>
<evidence type="ECO:0000313" key="10">
    <source>
        <dbReference type="Proteomes" id="UP000249260"/>
    </source>
</evidence>
<evidence type="ECO:0000256" key="1">
    <source>
        <dbReference type="ARBA" id="ARBA00022679"/>
    </source>
</evidence>
<gene>
    <name evidence="9" type="ORF">DL346_25755</name>
</gene>
<reference evidence="9 10" key="1">
    <citation type="submission" date="2018-06" db="EMBL/GenBank/DDBJ databases">
        <title>Paenibacillus montanisoli sp. nov., isolated from mountain area soil.</title>
        <authorList>
            <person name="Wu M."/>
        </authorList>
    </citation>
    <scope>NUCLEOTIDE SEQUENCE [LARGE SCALE GENOMIC DNA]</scope>
    <source>
        <strain evidence="9 10">RA17</strain>
    </source>
</reference>
<dbReference type="PANTHER" id="PTHR34220:SF7">
    <property type="entry name" value="SENSOR HISTIDINE KINASE YPDA"/>
    <property type="match status" value="1"/>
</dbReference>
<dbReference type="GO" id="GO:0000155">
    <property type="term" value="F:phosphorelay sensor kinase activity"/>
    <property type="evidence" value="ECO:0007669"/>
    <property type="project" value="InterPro"/>
</dbReference>
<evidence type="ECO:0000313" key="9">
    <source>
        <dbReference type="EMBL" id="RAP73676.1"/>
    </source>
</evidence>
<keyword evidence="6" id="KW-0175">Coiled coil</keyword>
<dbReference type="Pfam" id="PF02518">
    <property type="entry name" value="HATPase_c"/>
    <property type="match status" value="1"/>
</dbReference>
<dbReference type="Pfam" id="PF06580">
    <property type="entry name" value="His_kinase"/>
    <property type="match status" value="1"/>
</dbReference>
<dbReference type="RefSeq" id="WP_112885259.1">
    <property type="nucleotide sequence ID" value="NZ_QLUW01000006.1"/>
</dbReference>
<dbReference type="InterPro" id="IPR003594">
    <property type="entry name" value="HATPase_dom"/>
</dbReference>
<keyword evidence="7" id="KW-1133">Transmembrane helix</keyword>
<dbReference type="Gene3D" id="3.30.565.10">
    <property type="entry name" value="Histidine kinase-like ATPase, C-terminal domain"/>
    <property type="match status" value="1"/>
</dbReference>
<dbReference type="PANTHER" id="PTHR34220">
    <property type="entry name" value="SENSOR HISTIDINE KINASE YPDA"/>
    <property type="match status" value="1"/>
</dbReference>
<dbReference type="EMBL" id="QLUW01000006">
    <property type="protein sequence ID" value="RAP73676.1"/>
    <property type="molecule type" value="Genomic_DNA"/>
</dbReference>
<dbReference type="SMART" id="SM00387">
    <property type="entry name" value="HATPase_c"/>
    <property type="match status" value="1"/>
</dbReference>
<dbReference type="InterPro" id="IPR050640">
    <property type="entry name" value="Bact_2-comp_sensor_kinase"/>
</dbReference>
<dbReference type="AlphaFoldDB" id="A0A328U0Z8"/>
<keyword evidence="7" id="KW-0472">Membrane</keyword>
<name>A0A328U0Z8_9BACL</name>
<dbReference type="SUPFAM" id="SSF55874">
    <property type="entry name" value="ATPase domain of HSP90 chaperone/DNA topoisomerase II/histidine kinase"/>
    <property type="match status" value="1"/>
</dbReference>
<keyword evidence="1" id="KW-0808">Transferase</keyword>
<keyword evidence="3" id="KW-0418">Kinase</keyword>
<evidence type="ECO:0000256" key="3">
    <source>
        <dbReference type="ARBA" id="ARBA00022777"/>
    </source>
</evidence>
<accession>A0A328U0Z8</accession>
<dbReference type="GO" id="GO:0016020">
    <property type="term" value="C:membrane"/>
    <property type="evidence" value="ECO:0007669"/>
    <property type="project" value="InterPro"/>
</dbReference>
<dbReference type="InterPro" id="IPR005467">
    <property type="entry name" value="His_kinase_dom"/>
</dbReference>
<comment type="caution">
    <text evidence="9">The sequence shown here is derived from an EMBL/GenBank/DDBJ whole genome shotgun (WGS) entry which is preliminary data.</text>
</comment>
<keyword evidence="4" id="KW-0067">ATP-binding</keyword>
<evidence type="ECO:0000256" key="2">
    <source>
        <dbReference type="ARBA" id="ARBA00022741"/>
    </source>
</evidence>
<dbReference type="GO" id="GO:0005524">
    <property type="term" value="F:ATP binding"/>
    <property type="evidence" value="ECO:0007669"/>
    <property type="project" value="UniProtKB-KW"/>
</dbReference>
<proteinExistence type="predicted"/>
<keyword evidence="5" id="KW-0902">Two-component regulatory system</keyword>
<evidence type="ECO:0000259" key="8">
    <source>
        <dbReference type="PROSITE" id="PS50109"/>
    </source>
</evidence>
<dbReference type="InterPro" id="IPR036890">
    <property type="entry name" value="HATPase_C_sf"/>
</dbReference>
<dbReference type="OrthoDB" id="2517332at2"/>
<sequence length="574" mass="65669">MATFKRLRYRHKIAIIIFVFALLPMLVLGSFLTSRIYNSKVKDILAEKNAQLVSSVKGINALLVSSVNKILFINNNYYIINYLETNSDQNLVGIMDFSDYLQSVMKAAKTENTQTEIVIYALKDTNYDGEFLRSISNLEKERGHSGMSLKEEILNAKNEDIVWKIKQAKLNANSDISQDYIYAYKKLISLNKALAIIEVRIPLNELLGFFPYDIPKGSYISFEGAGEYGDYKLKAGSGDKPESSFYTLSEPMNMPIGHISWYVPKSLVIEELKWYWVSVGAIFLIIVAILVFTVEIVSHYLTKRLETLLRKLNKNVESLMGDDETMLTYSNHDEFEKIGNSFYELIQRVKEYYKRIAEYELERKMLETQLLQERLNPHFLYNTLSTIRWISEDMRVKDAINSMVKYYRIALNKGSGIITITQELDMIEEYLRLQKFAYGNDFVYSIERDEDIGARPVLKHLLQPVVENAVLHGLNGRETGGVIRISAKRRGDDVVFAISDNGAGMEQDKIEQLLRGEASGQFGSYGMKNVLKRLETFYPKRHMLEIHSEAGHGTTVLIRVPAAADAEYPLGIAR</sequence>
<keyword evidence="2" id="KW-0547">Nucleotide-binding</keyword>
<keyword evidence="7" id="KW-0812">Transmembrane</keyword>
<feature type="transmembrane region" description="Helical" evidence="7">
    <location>
        <begin position="274"/>
        <end position="301"/>
    </location>
</feature>
<organism evidence="9 10">
    <name type="scientific">Paenibacillus montanisoli</name>
    <dbReference type="NCBI Taxonomy" id="2081970"/>
    <lineage>
        <taxon>Bacteria</taxon>
        <taxon>Bacillati</taxon>
        <taxon>Bacillota</taxon>
        <taxon>Bacilli</taxon>
        <taxon>Bacillales</taxon>
        <taxon>Paenibacillaceae</taxon>
        <taxon>Paenibacillus</taxon>
    </lineage>
</organism>